<reference evidence="3" key="1">
    <citation type="submission" date="2019-08" db="EMBL/GenBank/DDBJ databases">
        <authorList>
            <person name="Kucharzyk K."/>
            <person name="Murdoch R.W."/>
            <person name="Higgins S."/>
            <person name="Loffler F."/>
        </authorList>
    </citation>
    <scope>NUCLEOTIDE SEQUENCE</scope>
</reference>
<dbReference type="PANTHER" id="PTHR30536:SF5">
    <property type="entry name" value="ALTRONATE DEHYDRATASE"/>
    <property type="match status" value="1"/>
</dbReference>
<proteinExistence type="predicted"/>
<dbReference type="AlphaFoldDB" id="A0A645CIZ0"/>
<evidence type="ECO:0000259" key="2">
    <source>
        <dbReference type="SMART" id="SM00858"/>
    </source>
</evidence>
<evidence type="ECO:0000313" key="3">
    <source>
        <dbReference type="EMBL" id="MPM76868.1"/>
    </source>
</evidence>
<evidence type="ECO:0000256" key="1">
    <source>
        <dbReference type="ARBA" id="ARBA00023239"/>
    </source>
</evidence>
<dbReference type="InterPro" id="IPR013974">
    <property type="entry name" value="SAF"/>
</dbReference>
<keyword evidence="1" id="KW-0456">Lyase</keyword>
<sequence length="91" mass="9726">MKATVIDARDNVAVVLGEVKKGDAGSFVKDGITYEITASSDVPTFHKIACAFIPKGQPVVKYGEHIGIAAEDIQLGSHVHVHNVLSKRESL</sequence>
<dbReference type="PANTHER" id="PTHR30536">
    <property type="entry name" value="ALTRONATE/GALACTARATE DEHYDRATASE"/>
    <property type="match status" value="1"/>
</dbReference>
<comment type="caution">
    <text evidence="3">The sequence shown here is derived from an EMBL/GenBank/DDBJ whole genome shotgun (WGS) entry which is preliminary data.</text>
</comment>
<gene>
    <name evidence="3" type="ORF">SDC9_123867</name>
</gene>
<organism evidence="3">
    <name type="scientific">bioreactor metagenome</name>
    <dbReference type="NCBI Taxonomy" id="1076179"/>
    <lineage>
        <taxon>unclassified sequences</taxon>
        <taxon>metagenomes</taxon>
        <taxon>ecological metagenomes</taxon>
    </lineage>
</organism>
<protein>
    <recommendedName>
        <fullName evidence="2">SAF domain-containing protein</fullName>
    </recommendedName>
</protein>
<feature type="domain" description="SAF" evidence="2">
    <location>
        <begin position="10"/>
        <end position="85"/>
    </location>
</feature>
<accession>A0A645CIZ0</accession>
<dbReference type="InterPro" id="IPR052172">
    <property type="entry name" value="UxaA_altronate/galactarate_dh"/>
</dbReference>
<name>A0A645CIZ0_9ZZZZ</name>
<dbReference type="Gene3D" id="2.30.130.110">
    <property type="match status" value="1"/>
</dbReference>
<dbReference type="CDD" id="cd11613">
    <property type="entry name" value="SAF_AH_GD"/>
    <property type="match status" value="1"/>
</dbReference>
<dbReference type="SMART" id="SM00858">
    <property type="entry name" value="SAF"/>
    <property type="match status" value="1"/>
</dbReference>
<dbReference type="GO" id="GO:0019698">
    <property type="term" value="P:D-galacturonate catabolic process"/>
    <property type="evidence" value="ECO:0007669"/>
    <property type="project" value="TreeGrafter"/>
</dbReference>
<dbReference type="GO" id="GO:0016829">
    <property type="term" value="F:lyase activity"/>
    <property type="evidence" value="ECO:0007669"/>
    <property type="project" value="UniProtKB-KW"/>
</dbReference>
<dbReference type="InterPro" id="IPR044144">
    <property type="entry name" value="SAF_UxaA/GarD"/>
</dbReference>
<dbReference type="EMBL" id="VSSQ01027559">
    <property type="protein sequence ID" value="MPM76868.1"/>
    <property type="molecule type" value="Genomic_DNA"/>
</dbReference>